<feature type="domain" description="Tc1-like transposase DDE" evidence="1">
    <location>
        <begin position="170"/>
        <end position="282"/>
    </location>
</feature>
<dbReference type="Proteomes" id="UP000663851">
    <property type="component" value="Unassembled WGS sequence"/>
</dbReference>
<dbReference type="Proteomes" id="UP000663825">
    <property type="component" value="Unassembled WGS sequence"/>
</dbReference>
<dbReference type="SUPFAM" id="SSF46689">
    <property type="entry name" value="Homeodomain-like"/>
    <property type="match status" value="1"/>
</dbReference>
<evidence type="ECO:0000313" key="3">
    <source>
        <dbReference type="EMBL" id="CAF3386991.1"/>
    </source>
</evidence>
<proteinExistence type="predicted"/>
<dbReference type="InterPro" id="IPR036397">
    <property type="entry name" value="RNaseH_sf"/>
</dbReference>
<dbReference type="Proteomes" id="UP000663833">
    <property type="component" value="Unassembled WGS sequence"/>
</dbReference>
<evidence type="ECO:0000313" key="4">
    <source>
        <dbReference type="EMBL" id="CAF3438697.1"/>
    </source>
</evidence>
<dbReference type="Proteomes" id="UP000663869">
    <property type="component" value="Unassembled WGS sequence"/>
</dbReference>
<keyword evidence="9" id="KW-1185">Reference proteome</keyword>
<dbReference type="EMBL" id="CAJNYU010000736">
    <property type="protein sequence ID" value="CAF3386991.1"/>
    <property type="molecule type" value="Genomic_DNA"/>
</dbReference>
<dbReference type="InterPro" id="IPR009057">
    <property type="entry name" value="Homeodomain-like_sf"/>
</dbReference>
<dbReference type="InterPro" id="IPR036388">
    <property type="entry name" value="WH-like_DNA-bd_sf"/>
</dbReference>
<dbReference type="EMBL" id="CAJNXB010003275">
    <property type="protein sequence ID" value="CAF3304600.1"/>
    <property type="molecule type" value="Genomic_DNA"/>
</dbReference>
<dbReference type="EMBL" id="CAJOBO010001873">
    <property type="protein sequence ID" value="CAF4415419.1"/>
    <property type="molecule type" value="Genomic_DNA"/>
</dbReference>
<sequence>MAPKKTKEYSNDLREVVIKHYLNGNNEREIAQSVLIPRTSVHYMIQKYKSTKCIGNIIGRGRKRKTTSHTDRNVQRKIKADRQQFVGVLVKSVYTVVARKKPYVSKINRGKRLEYAVTYREKPLGFWNSVLWSEESKFNLFGSDGKIMVWRTTAEEFNPRCTVPTVKHGGGNVKCWGCFSASGVGNLVFIDGNMTGELYRDILQKKLLQSVKKLNMNTDWYFQHDSDSKYRTSIVTNWLDRERMQRLKRPSCSPDINPIEYLWDEMERRMKKHQPKNEKELKDILTRIWYGIEQSVLKKLVHSVPNRLNEVIRTKGYPTRY</sequence>
<dbReference type="EMBL" id="CAJOBQ010001329">
    <property type="protein sequence ID" value="CAF4477715.1"/>
    <property type="molecule type" value="Genomic_DNA"/>
</dbReference>
<dbReference type="PANTHER" id="PTHR23022">
    <property type="entry name" value="TRANSPOSABLE ELEMENT-RELATED"/>
    <property type="match status" value="1"/>
</dbReference>
<evidence type="ECO:0000259" key="1">
    <source>
        <dbReference type="Pfam" id="PF13358"/>
    </source>
</evidence>
<dbReference type="Gene3D" id="3.30.420.10">
    <property type="entry name" value="Ribonuclease H-like superfamily/Ribonuclease H"/>
    <property type="match status" value="1"/>
</dbReference>
<dbReference type="Pfam" id="PF13358">
    <property type="entry name" value="DDE_3"/>
    <property type="match status" value="1"/>
</dbReference>
<evidence type="ECO:0000313" key="5">
    <source>
        <dbReference type="EMBL" id="CAF4415419.1"/>
    </source>
</evidence>
<evidence type="ECO:0000313" key="6">
    <source>
        <dbReference type="EMBL" id="CAF4477715.1"/>
    </source>
</evidence>
<evidence type="ECO:0000313" key="9">
    <source>
        <dbReference type="Proteomes" id="UP000663873"/>
    </source>
</evidence>
<dbReference type="InterPro" id="IPR038717">
    <property type="entry name" value="Tc1-like_DDE_dom"/>
</dbReference>
<dbReference type="Proteomes" id="UP000663873">
    <property type="component" value="Unassembled WGS sequence"/>
</dbReference>
<organism evidence="4 8">
    <name type="scientific">Rotaria socialis</name>
    <dbReference type="NCBI Taxonomy" id="392032"/>
    <lineage>
        <taxon>Eukaryota</taxon>
        <taxon>Metazoa</taxon>
        <taxon>Spiralia</taxon>
        <taxon>Gnathifera</taxon>
        <taxon>Rotifera</taxon>
        <taxon>Eurotatoria</taxon>
        <taxon>Bdelloidea</taxon>
        <taxon>Philodinida</taxon>
        <taxon>Philodinidae</taxon>
        <taxon>Rotaria</taxon>
    </lineage>
</organism>
<reference evidence="4" key="1">
    <citation type="submission" date="2021-02" db="EMBL/GenBank/DDBJ databases">
        <authorList>
            <person name="Nowell W R."/>
        </authorList>
    </citation>
    <scope>NUCLEOTIDE SEQUENCE</scope>
</reference>
<accession>A0A818DSS5</accession>
<dbReference type="InterPro" id="IPR052338">
    <property type="entry name" value="Transposase_5"/>
</dbReference>
<dbReference type="Gene3D" id="1.10.10.10">
    <property type="entry name" value="Winged helix-like DNA-binding domain superfamily/Winged helix DNA-binding domain"/>
    <property type="match status" value="1"/>
</dbReference>
<dbReference type="EMBL" id="CAJNYD010002690">
    <property type="protein sequence ID" value="CAF3438697.1"/>
    <property type="molecule type" value="Genomic_DNA"/>
</dbReference>
<dbReference type="Proteomes" id="UP000663862">
    <property type="component" value="Unassembled WGS sequence"/>
</dbReference>
<evidence type="ECO:0000313" key="7">
    <source>
        <dbReference type="EMBL" id="CAF4525137.1"/>
    </source>
</evidence>
<evidence type="ECO:0000313" key="8">
    <source>
        <dbReference type="Proteomes" id="UP000663833"/>
    </source>
</evidence>
<dbReference type="AlphaFoldDB" id="A0A818DSS5"/>
<comment type="caution">
    <text evidence="4">The sequence shown here is derived from an EMBL/GenBank/DDBJ whole genome shotgun (WGS) entry which is preliminary data.</text>
</comment>
<evidence type="ECO:0000313" key="2">
    <source>
        <dbReference type="EMBL" id="CAF3304600.1"/>
    </source>
</evidence>
<dbReference type="EMBL" id="CAJOBP010007974">
    <property type="protein sequence ID" value="CAF4525137.1"/>
    <property type="molecule type" value="Genomic_DNA"/>
</dbReference>
<dbReference type="PANTHER" id="PTHR23022:SF135">
    <property type="entry name" value="SI:DKEY-77F5.3"/>
    <property type="match status" value="1"/>
</dbReference>
<dbReference type="GO" id="GO:0003676">
    <property type="term" value="F:nucleic acid binding"/>
    <property type="evidence" value="ECO:0007669"/>
    <property type="project" value="InterPro"/>
</dbReference>
<protein>
    <recommendedName>
        <fullName evidence="1">Tc1-like transposase DDE domain-containing protein</fullName>
    </recommendedName>
</protein>
<gene>
    <name evidence="3" type="ORF">FME351_LOCUS7788</name>
    <name evidence="5" type="ORF">HFQ381_LOCUS21154</name>
    <name evidence="4" type="ORF">LUA448_LOCUS20981</name>
    <name evidence="2" type="ORF">TIS948_LOCUS18667</name>
    <name evidence="6" type="ORF">TSG867_LOCUS19198</name>
    <name evidence="7" type="ORF">UJA718_LOCUS27851</name>
</gene>
<dbReference type="OrthoDB" id="4843387at2759"/>
<name>A0A818DSS5_9BILA</name>